<evidence type="ECO:0000256" key="5">
    <source>
        <dbReference type="ARBA" id="ARBA00023159"/>
    </source>
</evidence>
<evidence type="ECO:0000259" key="12">
    <source>
        <dbReference type="Pfam" id="PF03914"/>
    </source>
</evidence>
<dbReference type="FunCoup" id="A0A2J7RSI8">
    <property type="interactions" value="1272"/>
</dbReference>
<feature type="compositionally biased region" description="Basic residues" evidence="11">
    <location>
        <begin position="801"/>
        <end position="813"/>
    </location>
</feature>
<dbReference type="InParanoid" id="A0A2J7RSI8"/>
<keyword evidence="7" id="KW-0539">Nucleus</keyword>
<gene>
    <name evidence="13" type="ORF">B7P43_G09744</name>
</gene>
<comment type="function">
    <text evidence="9">Stimulates transcription from the HSP70 promoter.</text>
</comment>
<evidence type="ECO:0000256" key="3">
    <source>
        <dbReference type="ARBA" id="ARBA00022553"/>
    </source>
</evidence>
<evidence type="ECO:0000256" key="4">
    <source>
        <dbReference type="ARBA" id="ARBA00023015"/>
    </source>
</evidence>
<organism evidence="13 14">
    <name type="scientific">Cryptotermes secundus</name>
    <dbReference type="NCBI Taxonomy" id="105785"/>
    <lineage>
        <taxon>Eukaryota</taxon>
        <taxon>Metazoa</taxon>
        <taxon>Ecdysozoa</taxon>
        <taxon>Arthropoda</taxon>
        <taxon>Hexapoda</taxon>
        <taxon>Insecta</taxon>
        <taxon>Pterygota</taxon>
        <taxon>Neoptera</taxon>
        <taxon>Polyneoptera</taxon>
        <taxon>Dictyoptera</taxon>
        <taxon>Blattodea</taxon>
        <taxon>Blattoidea</taxon>
        <taxon>Termitoidae</taxon>
        <taxon>Kalotermitidae</taxon>
        <taxon>Cryptotermitinae</taxon>
        <taxon>Cryptotermes</taxon>
    </lineage>
</organism>
<evidence type="ECO:0000256" key="2">
    <source>
        <dbReference type="ARBA" id="ARBA00007797"/>
    </source>
</evidence>
<reference evidence="13 14" key="1">
    <citation type="submission" date="2017-12" db="EMBL/GenBank/DDBJ databases">
        <title>Hemimetabolous genomes reveal molecular basis of termite eusociality.</title>
        <authorList>
            <person name="Harrison M.C."/>
            <person name="Jongepier E."/>
            <person name="Robertson H.M."/>
            <person name="Arning N."/>
            <person name="Bitard-Feildel T."/>
            <person name="Chao H."/>
            <person name="Childers C.P."/>
            <person name="Dinh H."/>
            <person name="Doddapaneni H."/>
            <person name="Dugan S."/>
            <person name="Gowin J."/>
            <person name="Greiner C."/>
            <person name="Han Y."/>
            <person name="Hu H."/>
            <person name="Hughes D.S.T."/>
            <person name="Huylmans A.-K."/>
            <person name="Kemena C."/>
            <person name="Kremer L.P.M."/>
            <person name="Lee S.L."/>
            <person name="Lopez-Ezquerra A."/>
            <person name="Mallet L."/>
            <person name="Monroy-Kuhn J.M."/>
            <person name="Moser A."/>
            <person name="Murali S.C."/>
            <person name="Muzny D.M."/>
            <person name="Otani S."/>
            <person name="Piulachs M.-D."/>
            <person name="Poelchau M."/>
            <person name="Qu J."/>
            <person name="Schaub F."/>
            <person name="Wada-Katsumata A."/>
            <person name="Worley K.C."/>
            <person name="Xie Q."/>
            <person name="Ylla G."/>
            <person name="Poulsen M."/>
            <person name="Gibbs R.A."/>
            <person name="Schal C."/>
            <person name="Richards S."/>
            <person name="Belles X."/>
            <person name="Korb J."/>
            <person name="Bornberg-Bauer E."/>
        </authorList>
    </citation>
    <scope>NUCLEOTIDE SEQUENCE [LARGE SCALE GENOMIC DNA]</scope>
    <source>
        <tissue evidence="13">Whole body</tissue>
    </source>
</reference>
<dbReference type="InterPro" id="IPR005612">
    <property type="entry name" value="CCAAT-binding_factor"/>
</dbReference>
<feature type="region of interest" description="Disordered" evidence="11">
    <location>
        <begin position="721"/>
        <end position="819"/>
    </location>
</feature>
<keyword evidence="5" id="KW-0010">Activator</keyword>
<dbReference type="GO" id="GO:0005634">
    <property type="term" value="C:nucleus"/>
    <property type="evidence" value="ECO:0007669"/>
    <property type="project" value="UniProtKB-SubCell"/>
</dbReference>
<feature type="compositionally biased region" description="Acidic residues" evidence="11">
    <location>
        <begin position="726"/>
        <end position="754"/>
    </location>
</feature>
<proteinExistence type="inferred from homology"/>
<comment type="subcellular location">
    <subcellularLocation>
        <location evidence="1">Nucleus</location>
    </subcellularLocation>
</comment>
<dbReference type="EMBL" id="NEVH01000258">
    <property type="protein sequence ID" value="PNF43789.1"/>
    <property type="molecule type" value="Genomic_DNA"/>
</dbReference>
<feature type="compositionally biased region" description="Acidic residues" evidence="11">
    <location>
        <begin position="765"/>
        <end position="776"/>
    </location>
</feature>
<dbReference type="InterPro" id="IPR016024">
    <property type="entry name" value="ARM-type_fold"/>
</dbReference>
<dbReference type="OrthoDB" id="28947at2759"/>
<sequence length="903" mass="103430">MMRLKMKKRSKTHAAQKDIYSVSEAKNYAESDNIGKKWYNVFQDEEGESPQLSKDQIDRLKSEAHNLLEQEAASYNSKISKRSMKSDYNWIRTIMNKGTVADRVAAHTIAIQDSPIHTLSLLQNLVSMVKVIKKKECTMVLDTLTELFLSDLLRPDQKLREFEKCPLSLLDKYSSGNHVSRKSRLMHWYYEDRLKKLYYSFVLALNTAAQDSVERNKEKALTAMYKLLAGNPEQEALLLRNLVNKLGDPSQKVASKAIYSLIQLLQVHPNMKFVVMEETEKLLFRPNISHKAQYYGICFLSQFLLSNDEAELARSLIHIYFSFFRACVKKGEVDSRLMTALLTGVNRAYPYAKQEMEKMLEHIDTMYKVVHYASFNVSLYTLSLLFQVADFANSVSDRFYSALYKKLLDPQLATSSHQALFLSLMFKALKKDEDVHRVRVFVKRLFQICGYLPVSLVCGILYMVSQLAHMKEGLLALSIVHAGYTDDDQGEEHYEDIKLEEPEELEISQGGVHYEEKNNESVSVMASIPTWFHCENEGSRNGKQKNGSAYSPFHRNPLFAGGQYCAYTELLKLSQHFHPTITLFANNILQGEVIKYSGDPLQDFTLPKFLDRFVFKNPKKNIKEEVVRNSKFSRKRAYIPSGIRSLRVDSASYLNEDESKIPVDELFMYRYLHKKGNLSHMKEEEDGGSDASSVASEEFHEMLDGLLAGKEKDLDFAEDLGRSASEQDEGPEDINYDEEEEHEQESDSEEEADIQQEASLSGDDIISDNDLDEDAECIVFSDSESDVDISGSNKESEPKGKQKQRMEKHKKKDGKGSDVFMSAEEFSEMLDSVGASGLKLSGSSALSNRDNAGEKQLKWETERDFWFNRGKKQPGKNNNNKRKWNSRSHGKWNEKTAKRRKKK</sequence>
<dbReference type="PANTHER" id="PTHR12048">
    <property type="entry name" value="CCAAT-BINDING FACTOR-RELATED"/>
    <property type="match status" value="1"/>
</dbReference>
<keyword evidence="4" id="KW-0805">Transcription regulation</keyword>
<dbReference type="Gene3D" id="1.25.10.10">
    <property type="entry name" value="Leucine-rich Repeat Variant"/>
    <property type="match status" value="1"/>
</dbReference>
<evidence type="ECO:0000313" key="13">
    <source>
        <dbReference type="EMBL" id="PNF43788.1"/>
    </source>
</evidence>
<accession>A0A2J7RSI8</accession>
<dbReference type="Proteomes" id="UP000235965">
    <property type="component" value="Unassembled WGS sequence"/>
</dbReference>
<dbReference type="PANTHER" id="PTHR12048:SF0">
    <property type="entry name" value="CCAAT_ENHANCER-BINDING PROTEIN ZETA"/>
    <property type="match status" value="1"/>
</dbReference>
<keyword evidence="14" id="KW-1185">Reference proteome</keyword>
<feature type="domain" description="CCAAT-binding factor" evidence="12">
    <location>
        <begin position="378"/>
        <end position="585"/>
    </location>
</feature>
<dbReference type="EMBL" id="NEVH01000258">
    <property type="protein sequence ID" value="PNF43788.1"/>
    <property type="molecule type" value="Genomic_DNA"/>
</dbReference>
<evidence type="ECO:0000256" key="8">
    <source>
        <dbReference type="ARBA" id="ARBA00031941"/>
    </source>
</evidence>
<keyword evidence="3" id="KW-0597">Phosphoprotein</keyword>
<evidence type="ECO:0000256" key="6">
    <source>
        <dbReference type="ARBA" id="ARBA00023163"/>
    </source>
</evidence>
<feature type="compositionally biased region" description="Basic and acidic residues" evidence="11">
    <location>
        <begin position="851"/>
        <end position="866"/>
    </location>
</feature>
<evidence type="ECO:0000256" key="7">
    <source>
        <dbReference type="ARBA" id="ARBA00023242"/>
    </source>
</evidence>
<evidence type="ECO:0000256" key="1">
    <source>
        <dbReference type="ARBA" id="ARBA00004123"/>
    </source>
</evidence>
<evidence type="ECO:0000313" key="14">
    <source>
        <dbReference type="Proteomes" id="UP000235965"/>
    </source>
</evidence>
<feature type="compositionally biased region" description="Basic residues" evidence="11">
    <location>
        <begin position="869"/>
        <end position="890"/>
    </location>
</feature>
<dbReference type="InterPro" id="IPR011989">
    <property type="entry name" value="ARM-like"/>
</dbReference>
<dbReference type="FunFam" id="1.25.10.10:FF:000805">
    <property type="entry name" value="Similar to transcription factor CBF/MAK21"/>
    <property type="match status" value="1"/>
</dbReference>
<dbReference type="STRING" id="105785.A0A2J7RSI8"/>
<comment type="caution">
    <text evidence="13">The sequence shown here is derived from an EMBL/GenBank/DDBJ whole genome shotgun (WGS) entry which is preliminary data.</text>
</comment>
<dbReference type="EMBL" id="NEVH01000258">
    <property type="protein sequence ID" value="PNF43785.1"/>
    <property type="molecule type" value="Genomic_DNA"/>
</dbReference>
<dbReference type="Pfam" id="PF03914">
    <property type="entry name" value="CBF"/>
    <property type="match status" value="1"/>
</dbReference>
<comment type="similarity">
    <text evidence="2">Belongs to the CBF/MAK21 family.</text>
</comment>
<feature type="compositionally biased region" description="Low complexity" evidence="11">
    <location>
        <begin position="836"/>
        <end position="847"/>
    </location>
</feature>
<dbReference type="InterPro" id="IPR040155">
    <property type="entry name" value="CEBPZ/Mak21-like"/>
</dbReference>
<evidence type="ECO:0000256" key="11">
    <source>
        <dbReference type="SAM" id="MobiDB-lite"/>
    </source>
</evidence>
<feature type="region of interest" description="Disordered" evidence="11">
    <location>
        <begin position="836"/>
        <end position="903"/>
    </location>
</feature>
<dbReference type="SUPFAM" id="SSF48371">
    <property type="entry name" value="ARM repeat"/>
    <property type="match status" value="1"/>
</dbReference>
<evidence type="ECO:0000256" key="10">
    <source>
        <dbReference type="ARBA" id="ARBA00073389"/>
    </source>
</evidence>
<protein>
    <recommendedName>
        <fullName evidence="10">CCAAT/enhancer-binding protein zeta</fullName>
    </recommendedName>
    <alternativeName>
        <fullName evidence="8">CCAAT-box-binding transcription factor</fullName>
    </alternativeName>
</protein>
<dbReference type="AlphaFoldDB" id="A0A2J7RSI8"/>
<keyword evidence="6" id="KW-0804">Transcription</keyword>
<evidence type="ECO:0000256" key="9">
    <source>
        <dbReference type="ARBA" id="ARBA00058879"/>
    </source>
</evidence>
<dbReference type="EMBL" id="NEVH01000258">
    <property type="protein sequence ID" value="PNF43790.1"/>
    <property type="molecule type" value="Genomic_DNA"/>
</dbReference>
<feature type="compositionally biased region" description="Low complexity" evidence="11">
    <location>
        <begin position="755"/>
        <end position="764"/>
    </location>
</feature>
<name>A0A2J7RSI8_9NEOP</name>